<dbReference type="SUPFAM" id="SSF53448">
    <property type="entry name" value="Nucleotide-diphospho-sugar transferases"/>
    <property type="match status" value="1"/>
</dbReference>
<dbReference type="InterPro" id="IPR005844">
    <property type="entry name" value="A-D-PHexomutase_a/b/a-I"/>
</dbReference>
<evidence type="ECO:0000259" key="8">
    <source>
        <dbReference type="Pfam" id="PF02879"/>
    </source>
</evidence>
<dbReference type="InterPro" id="IPR005835">
    <property type="entry name" value="NTP_transferase_dom"/>
</dbReference>
<keyword evidence="3" id="KW-0963">Cytoplasm</keyword>
<comment type="subcellular location">
    <subcellularLocation>
        <location evidence="1">Cytoplasm</location>
        <location evidence="1">Cytosol</location>
    </subcellularLocation>
</comment>
<dbReference type="Gene3D" id="2.160.10.10">
    <property type="entry name" value="Hexapeptide repeat proteins"/>
    <property type="match status" value="1"/>
</dbReference>
<dbReference type="InterPro" id="IPR011004">
    <property type="entry name" value="Trimer_LpxA-like_sf"/>
</dbReference>
<dbReference type="AlphaFoldDB" id="A0A1L3GRL7"/>
<organism evidence="10 11">
    <name type="scientific">Syntrophotalea acetylenivorans</name>
    <dbReference type="NCBI Taxonomy" id="1842532"/>
    <lineage>
        <taxon>Bacteria</taxon>
        <taxon>Pseudomonadati</taxon>
        <taxon>Thermodesulfobacteriota</taxon>
        <taxon>Desulfuromonadia</taxon>
        <taxon>Desulfuromonadales</taxon>
        <taxon>Syntrophotaleaceae</taxon>
        <taxon>Syntrophotalea</taxon>
    </lineage>
</organism>
<gene>
    <name evidence="10" type="ORF">A7E78_12465</name>
</gene>
<dbReference type="Pfam" id="PF25084">
    <property type="entry name" value="LbH_EIF2B"/>
    <property type="match status" value="1"/>
</dbReference>
<feature type="domain" description="Alpha-D-phosphohexomutase alpha/beta/alpha" evidence="7">
    <location>
        <begin position="386"/>
        <end position="516"/>
    </location>
</feature>
<dbReference type="InterPro" id="IPR050486">
    <property type="entry name" value="Mannose-1P_guanyltransferase"/>
</dbReference>
<dbReference type="Pfam" id="PF02879">
    <property type="entry name" value="PGM_PMM_II"/>
    <property type="match status" value="1"/>
</dbReference>
<dbReference type="Gene3D" id="3.30.310.50">
    <property type="entry name" value="Alpha-D-phosphohexomutase, C-terminal domain"/>
    <property type="match status" value="1"/>
</dbReference>
<evidence type="ECO:0000256" key="1">
    <source>
        <dbReference type="ARBA" id="ARBA00004514"/>
    </source>
</evidence>
<evidence type="ECO:0000259" key="9">
    <source>
        <dbReference type="Pfam" id="PF25084"/>
    </source>
</evidence>
<dbReference type="KEGG" id="pef:A7E78_12465"/>
<evidence type="ECO:0000259" key="7">
    <source>
        <dbReference type="Pfam" id="PF02878"/>
    </source>
</evidence>
<dbReference type="CDD" id="cd05805">
    <property type="entry name" value="MPG1_transferase"/>
    <property type="match status" value="1"/>
</dbReference>
<dbReference type="Gene3D" id="3.90.550.10">
    <property type="entry name" value="Spore Coat Polysaccharide Biosynthesis Protein SpsA, Chain A"/>
    <property type="match status" value="1"/>
</dbReference>
<name>A0A1L3GRL7_9BACT</name>
<keyword evidence="11" id="KW-1185">Reference proteome</keyword>
<dbReference type="Pfam" id="PF00483">
    <property type="entry name" value="NTP_transferase"/>
    <property type="match status" value="1"/>
</dbReference>
<dbReference type="Pfam" id="PF02878">
    <property type="entry name" value="PGM_PMM_I"/>
    <property type="match status" value="1"/>
</dbReference>
<feature type="domain" description="Alpha-D-phosphohexomutase alpha/beta/alpha" evidence="8">
    <location>
        <begin position="535"/>
        <end position="635"/>
    </location>
</feature>
<evidence type="ECO:0000313" key="11">
    <source>
        <dbReference type="Proteomes" id="UP000182517"/>
    </source>
</evidence>
<dbReference type="EMBL" id="CP015519">
    <property type="protein sequence ID" value="APG28584.1"/>
    <property type="molecule type" value="Genomic_DNA"/>
</dbReference>
<protein>
    <submittedName>
        <fullName evidence="10">Phosphoglucomutase</fullName>
    </submittedName>
</protein>
<keyword evidence="4" id="KW-0396">Initiation factor</keyword>
<evidence type="ECO:0000256" key="4">
    <source>
        <dbReference type="ARBA" id="ARBA00022540"/>
    </source>
</evidence>
<dbReference type="SUPFAM" id="SSF53738">
    <property type="entry name" value="Phosphoglucomutase, first 3 domains"/>
    <property type="match status" value="3"/>
</dbReference>
<dbReference type="InterPro" id="IPR056764">
    <property type="entry name" value="LbH_EIF2B3/5"/>
</dbReference>
<feature type="domain" description="EIF2B subunit epsilon/gamma LbH" evidence="9">
    <location>
        <begin position="252"/>
        <end position="353"/>
    </location>
</feature>
<dbReference type="Proteomes" id="UP000182517">
    <property type="component" value="Chromosome"/>
</dbReference>
<sequence>MKAVIMAGGFGTRIQPLTINMPKPMIPLVNRPIMLHIVELLKQHGISELIMLLYHQPEVIKHYFGDGSEYGVRITYVTPLEDLGTAGAVKAAAAYLDERFMLISGDLLTDFDLSAIVDFHEQKQAKATITLTPVTDPLQFGVVITDKQGRITKFLEKPGWGEVFSDTINTGIYVLEPEVLDLIPEGENRDWSKDVFPQMLADQAPLFGCNQTGYWADIGNTDAYLEASQDILQGKVDVHIDESPAPGLERIYLGEETLLSDGQPALLEGMVVIGSNTQIKGRARLKNCIIGRNCIIEDGVELENTVVWDNVYLKRDSRVQGAGLCHRIRMGRGVVIEEGVILGDDTTVGDEVYIKKDVKVWPSKIIEGGSIVTANMIWGEKWRKMLFEGAKVGGLTNIELTPEFCAKLGAAYGSTLPRDSYVLAGRDVIRSSRMLKRAFVGGLLSAGVNVRDTKRIPLPVLRYKLTTFGEVGGVHFRQAREDLAATEIIFHDADGMELSSGMAKGIERVFFKENFRRVHFSEPGAIKEIPQIFDYYCEGFLRALDGNLLRSKGLKVVLDLNHSPAGELLPRLLTQLGCNVIELNSNVDESVTGNSPEDIEQALDQLSRIVTCLGATIGCRICPSGERLQLVDETGVILSEIDLLNCVTALVCRAEHNGVLVMPVAAPETVEQLAGDWSMTVKRTKNNARSLVEAGSERQVQLVAAMDGRLAFPPFQPHFDGLFSIAKILELLARTEQTLGGIRQTLPTRSYRQAQIPCSWELKGGLMRKMSEHSVDLEASFLDGVKVRIDNDWVLVLPDQHRPVMHIIAESVVANRADTLLEVYCQRIEEWKQELLQS</sequence>
<dbReference type="InterPro" id="IPR036900">
    <property type="entry name" value="A-D-PHexomutase_C_sf"/>
</dbReference>
<dbReference type="PANTHER" id="PTHR22572">
    <property type="entry name" value="SUGAR-1-PHOSPHATE GUANYL TRANSFERASE"/>
    <property type="match status" value="1"/>
</dbReference>
<dbReference type="OrthoDB" id="9788272at2"/>
<dbReference type="GO" id="GO:0016868">
    <property type="term" value="F:intramolecular phosphotransferase activity"/>
    <property type="evidence" value="ECO:0007669"/>
    <property type="project" value="InterPro"/>
</dbReference>
<reference evidence="10 11" key="1">
    <citation type="journal article" date="2017" name="Genome Announc.">
        <title>Complete Genome Sequences of Two Acetylene-Fermenting Pelobacter acetylenicus Strains.</title>
        <authorList>
            <person name="Sutton J.M."/>
            <person name="Baesman S.M."/>
            <person name="Fierst J.L."/>
            <person name="Poret-Peterson A.T."/>
            <person name="Oremland R.S."/>
            <person name="Dunlap D.S."/>
            <person name="Akob D.M."/>
        </authorList>
    </citation>
    <scope>NUCLEOTIDE SEQUENCE [LARGE SCALE GENOMIC DNA]</scope>
    <source>
        <strain evidence="10 11">SFB93</strain>
    </source>
</reference>
<dbReference type="InterPro" id="IPR016055">
    <property type="entry name" value="A-D-PHexomutase_a/b/a-I/II/III"/>
</dbReference>
<dbReference type="STRING" id="1842532.A7E78_12465"/>
<evidence type="ECO:0000256" key="3">
    <source>
        <dbReference type="ARBA" id="ARBA00022490"/>
    </source>
</evidence>
<evidence type="ECO:0000313" key="10">
    <source>
        <dbReference type="EMBL" id="APG28584.1"/>
    </source>
</evidence>
<dbReference type="GO" id="GO:0005975">
    <property type="term" value="P:carbohydrate metabolic process"/>
    <property type="evidence" value="ECO:0007669"/>
    <property type="project" value="InterPro"/>
</dbReference>
<dbReference type="SUPFAM" id="SSF51161">
    <property type="entry name" value="Trimeric LpxA-like enzymes"/>
    <property type="match status" value="1"/>
</dbReference>
<dbReference type="InterPro" id="IPR005845">
    <property type="entry name" value="A-D-PHexomutase_a/b/a-II"/>
</dbReference>
<dbReference type="Gene3D" id="3.40.120.10">
    <property type="entry name" value="Alpha-D-Glucose-1,6-Bisphosphate, subunit A, domain 3"/>
    <property type="match status" value="3"/>
</dbReference>
<comment type="similarity">
    <text evidence="2">Belongs to the phosphohexose mutase family.</text>
</comment>
<dbReference type="SUPFAM" id="SSF55957">
    <property type="entry name" value="Phosphoglucomutase, C-terminal domain"/>
    <property type="match status" value="1"/>
</dbReference>
<accession>A0A1L3GRL7</accession>
<proteinExistence type="inferred from homology"/>
<evidence type="ECO:0000256" key="2">
    <source>
        <dbReference type="ARBA" id="ARBA00010231"/>
    </source>
</evidence>
<feature type="domain" description="Nucleotidyl transferase" evidence="6">
    <location>
        <begin position="2"/>
        <end position="233"/>
    </location>
</feature>
<dbReference type="CDD" id="cd04181">
    <property type="entry name" value="NTP_transferase"/>
    <property type="match status" value="1"/>
</dbReference>
<keyword evidence="5" id="KW-0648">Protein biosynthesis</keyword>
<evidence type="ECO:0000259" key="6">
    <source>
        <dbReference type="Pfam" id="PF00483"/>
    </source>
</evidence>
<evidence type="ECO:0000256" key="5">
    <source>
        <dbReference type="ARBA" id="ARBA00022917"/>
    </source>
</evidence>
<dbReference type="InterPro" id="IPR029044">
    <property type="entry name" value="Nucleotide-diphossugar_trans"/>
</dbReference>
<dbReference type="RefSeq" id="WP_072284610.1">
    <property type="nucleotide sequence ID" value="NZ_CP015519.1"/>
</dbReference>